<gene>
    <name evidence="1" type="ORF">HG66A1_24770</name>
</gene>
<dbReference type="InterPro" id="IPR014718">
    <property type="entry name" value="GH-type_carb-bd"/>
</dbReference>
<dbReference type="InterPro" id="IPR027839">
    <property type="entry name" value="DUF4432"/>
</dbReference>
<evidence type="ECO:0000313" key="2">
    <source>
        <dbReference type="Proteomes" id="UP000320421"/>
    </source>
</evidence>
<dbReference type="Pfam" id="PF14486">
    <property type="entry name" value="DUF4432"/>
    <property type="match status" value="1"/>
</dbReference>
<protein>
    <recommendedName>
        <fullName evidence="3">DUF4432 family protein</fullName>
    </recommendedName>
</protein>
<dbReference type="AlphaFoldDB" id="A0A517PMW1"/>
<dbReference type="CDD" id="cd09023">
    <property type="entry name" value="Aldose_epim_Ec_c4013"/>
    <property type="match status" value="1"/>
</dbReference>
<dbReference type="Proteomes" id="UP000320421">
    <property type="component" value="Chromosome"/>
</dbReference>
<dbReference type="GO" id="GO:0030246">
    <property type="term" value="F:carbohydrate binding"/>
    <property type="evidence" value="ECO:0007669"/>
    <property type="project" value="InterPro"/>
</dbReference>
<dbReference type="OrthoDB" id="6183686at2"/>
<sequence length="392" mass="42888">MKPTQILFTDVSSQTWIEKVLLNSESHPEFSKQSEWSVDKRPLHGGPSEGVDLIEVNNGRLKLNIIPTRGMGVWNGMFDELPLGWSSPVKAPVNPALVNLSERGGLGWLSGFNELICRCGLISMGPPGTDAGGNPLESELTLHGRIANTPAHYVSVELDPADGGWIRITGRMTEGMLFGSQLQLESTLETQLGSESFTIKDRVINVGASEAESELLYHINVGAPFLEAGAQFAIPFEEMAPRDPRAAEGVTAYQTYLGPTPGYAEQAYYFKPVADEQGLTPALLSGREGEIGFLVEFVQAKLPCFTLWKNTQPEAAGYVTGLEPGINYPNFRATEREQGRLKVLQPGESYETEFKISILNNSDSVDAIRQKITKLSQQSPSVVHESPHPRFS</sequence>
<accession>A0A517PMW1</accession>
<name>A0A517PMW1_9PLAN</name>
<organism evidence="1 2">
    <name type="scientific">Gimesia chilikensis</name>
    <dbReference type="NCBI Taxonomy" id="2605989"/>
    <lineage>
        <taxon>Bacteria</taxon>
        <taxon>Pseudomonadati</taxon>
        <taxon>Planctomycetota</taxon>
        <taxon>Planctomycetia</taxon>
        <taxon>Planctomycetales</taxon>
        <taxon>Planctomycetaceae</taxon>
        <taxon>Gimesia</taxon>
    </lineage>
</organism>
<dbReference type="Gene3D" id="2.70.98.10">
    <property type="match status" value="1"/>
</dbReference>
<evidence type="ECO:0008006" key="3">
    <source>
        <dbReference type="Google" id="ProtNLM"/>
    </source>
</evidence>
<proteinExistence type="predicted"/>
<keyword evidence="2" id="KW-1185">Reference proteome</keyword>
<dbReference type="EMBL" id="CP036266">
    <property type="protein sequence ID" value="QDT20688.1"/>
    <property type="molecule type" value="Genomic_DNA"/>
</dbReference>
<evidence type="ECO:0000313" key="1">
    <source>
        <dbReference type="EMBL" id="QDT20688.1"/>
    </source>
</evidence>
<reference evidence="1 2" key="1">
    <citation type="submission" date="2019-02" db="EMBL/GenBank/DDBJ databases">
        <title>Deep-cultivation of Planctomycetes and their phenomic and genomic characterization uncovers novel biology.</title>
        <authorList>
            <person name="Wiegand S."/>
            <person name="Jogler M."/>
            <person name="Boedeker C."/>
            <person name="Pinto D."/>
            <person name="Vollmers J."/>
            <person name="Rivas-Marin E."/>
            <person name="Kohn T."/>
            <person name="Peeters S.H."/>
            <person name="Heuer A."/>
            <person name="Rast P."/>
            <person name="Oberbeckmann S."/>
            <person name="Bunk B."/>
            <person name="Jeske O."/>
            <person name="Meyerdierks A."/>
            <person name="Storesund J.E."/>
            <person name="Kallscheuer N."/>
            <person name="Luecker S."/>
            <person name="Lage O.M."/>
            <person name="Pohl T."/>
            <person name="Merkel B.J."/>
            <person name="Hornburger P."/>
            <person name="Mueller R.-W."/>
            <person name="Bruemmer F."/>
            <person name="Labrenz M."/>
            <person name="Spormann A.M."/>
            <person name="Op den Camp H."/>
            <person name="Overmann J."/>
            <person name="Amann R."/>
            <person name="Jetten M.S.M."/>
            <person name="Mascher T."/>
            <person name="Medema M.H."/>
            <person name="Devos D.P."/>
            <person name="Kaster A.-K."/>
            <person name="Ovreas L."/>
            <person name="Rohde M."/>
            <person name="Galperin M.Y."/>
            <person name="Jogler C."/>
        </authorList>
    </citation>
    <scope>NUCLEOTIDE SEQUENCE [LARGE SCALE GENOMIC DNA]</scope>
    <source>
        <strain evidence="1 2">HG66A1</strain>
    </source>
</reference>